<dbReference type="Gene3D" id="3.40.190.10">
    <property type="entry name" value="Periplasmic binding protein-like II"/>
    <property type="match status" value="2"/>
</dbReference>
<keyword evidence="1" id="KW-0732">Signal</keyword>
<dbReference type="AlphaFoldDB" id="A0A4Y9L8S1"/>
<evidence type="ECO:0000256" key="1">
    <source>
        <dbReference type="ARBA" id="ARBA00022729"/>
    </source>
</evidence>
<keyword evidence="5" id="KW-1185">Reference proteome</keyword>
<dbReference type="PANTHER" id="PTHR30222">
    <property type="entry name" value="SPERMIDINE/PUTRESCINE-BINDING PERIPLASMIC PROTEIN"/>
    <property type="match status" value="1"/>
</dbReference>
<keyword evidence="2" id="KW-0574">Periplasm</keyword>
<protein>
    <submittedName>
        <fullName evidence="4">ABC transporter substrate-binding protein</fullName>
    </submittedName>
</protein>
<comment type="caution">
    <text evidence="4">The sequence shown here is derived from an EMBL/GenBank/DDBJ whole genome shotgun (WGS) entry which is preliminary data.</text>
</comment>
<evidence type="ECO:0000256" key="3">
    <source>
        <dbReference type="SAM" id="MobiDB-lite"/>
    </source>
</evidence>
<dbReference type="CDD" id="cd13589">
    <property type="entry name" value="PBP2_polyamine_RpCGA009"/>
    <property type="match status" value="1"/>
</dbReference>
<dbReference type="SUPFAM" id="SSF53850">
    <property type="entry name" value="Periplasmic binding protein-like II"/>
    <property type="match status" value="1"/>
</dbReference>
<dbReference type="OrthoDB" id="9815444at2"/>
<evidence type="ECO:0000313" key="5">
    <source>
        <dbReference type="Proteomes" id="UP000298225"/>
    </source>
</evidence>
<dbReference type="Pfam" id="PF13416">
    <property type="entry name" value="SBP_bac_8"/>
    <property type="match status" value="1"/>
</dbReference>
<evidence type="ECO:0000256" key="2">
    <source>
        <dbReference type="ARBA" id="ARBA00022764"/>
    </source>
</evidence>
<dbReference type="EMBL" id="SPQU01000007">
    <property type="protein sequence ID" value="TFV38182.1"/>
    <property type="molecule type" value="Genomic_DNA"/>
</dbReference>
<feature type="region of interest" description="Disordered" evidence="3">
    <location>
        <begin position="1"/>
        <end position="24"/>
    </location>
</feature>
<gene>
    <name evidence="4" type="ORF">E4K66_17395</name>
</gene>
<organism evidence="4 5">
    <name type="scientific">Bradyrhizobium frederickii</name>
    <dbReference type="NCBI Taxonomy" id="2560054"/>
    <lineage>
        <taxon>Bacteria</taxon>
        <taxon>Pseudomonadati</taxon>
        <taxon>Pseudomonadota</taxon>
        <taxon>Alphaproteobacteria</taxon>
        <taxon>Hyphomicrobiales</taxon>
        <taxon>Nitrobacteraceae</taxon>
        <taxon>Bradyrhizobium</taxon>
    </lineage>
</organism>
<dbReference type="InterPro" id="IPR006059">
    <property type="entry name" value="SBP"/>
</dbReference>
<accession>A0A4Y9L8S1</accession>
<dbReference type="Proteomes" id="UP000298225">
    <property type="component" value="Unassembled WGS sequence"/>
</dbReference>
<dbReference type="PANTHER" id="PTHR30222:SF2">
    <property type="entry name" value="ABC TRANSPORTER SUBSTRATE-BINDING PROTEIN"/>
    <property type="match status" value="1"/>
</dbReference>
<evidence type="ECO:0000313" key="4">
    <source>
        <dbReference type="EMBL" id="TFV38182.1"/>
    </source>
</evidence>
<proteinExistence type="predicted"/>
<sequence length="377" mass="41768">MSSDPAASPGSEPGEKPERRSSMPRTGWMWSSAAVVIASVLCGALPAAAEKLEDQLVIATTGGLMGNTLAKYFYDPFNKAKNVEIVPVAIEVPDQWARAKAMQRTGKVEFDIVTATGPDLVGRTDMLEKIDCAKLPSVQKFGVSDACQPYGVARTTGGMLITYNTETFKGKTPKTWADFWDVKQFPGPRGLPDTGDSDWWVPVAALLADGVKPEQLFPLDINRAYKKLDEIRPNVAVWWKTGDQVQQIMRSREVVMAMSYSGRALAVVKEGVPVAMSWDQAIRDTGYMAVLKGAPDPKAAMAYLDFFYASSDAHVPFMRAVNYATASKSAIELLKPEERNLYATSPENYEKLVKPDFAWIGEHRNELRERWMAWLTR</sequence>
<reference evidence="4 5" key="1">
    <citation type="submission" date="2019-03" db="EMBL/GenBank/DDBJ databases">
        <title>Bradyrhizobium strains diversity isolated from Chamaecrista fasciculata.</title>
        <authorList>
            <person name="Urquiaga M.C.O."/>
            <person name="Hungria M."/>
            <person name="Delamuta J.R.M."/>
        </authorList>
    </citation>
    <scope>NUCLEOTIDE SEQUENCE [LARGE SCALE GENOMIC DNA]</scope>
    <source>
        <strain evidence="4 5">CNPSo 3424</strain>
    </source>
</reference>
<name>A0A4Y9L8S1_9BRAD</name>